<dbReference type="AlphaFoldDB" id="A0AAE0L2B0"/>
<feature type="compositionally biased region" description="Low complexity" evidence="2">
    <location>
        <begin position="39"/>
        <end position="59"/>
    </location>
</feature>
<dbReference type="EMBL" id="LGRX02010911">
    <property type="protein sequence ID" value="KAK3269506.1"/>
    <property type="molecule type" value="Genomic_DNA"/>
</dbReference>
<sequence>MPVVARRHRVRCAFSSSQRAGVQEMHDVKNLETQLQRQRSLSQRLKAQAQMEETATAAARAEHRTGQGSGGGDRGDGDGSAGVLDEFLWGIEYEEERRGEQSAEVAGVRRELAVAQMALKRTQEALQSTLERQSAPSRWTGASHVEEWDGGPLTASAAGRLYNELRACELHLASSQEEATRLQERHGEAESALAAAPASRVAVQLEETERHAATLLDEVERLTMDCDEAERRLSHERDLQSHGRNLAAKEYRQLTRRCEDAEAECARLRETAHENEATVAAVLKLQVERSSEELSAANEHIAALQTELHSRGEAMLAMDAQRLAESLKVEESHTREKGLRDQHSASTDLSNEAAAQLVAYHKA</sequence>
<keyword evidence="1" id="KW-0175">Coiled coil</keyword>
<feature type="compositionally biased region" description="Basic and acidic residues" evidence="2">
    <location>
        <begin position="327"/>
        <end position="343"/>
    </location>
</feature>
<organism evidence="3 4">
    <name type="scientific">Cymbomonas tetramitiformis</name>
    <dbReference type="NCBI Taxonomy" id="36881"/>
    <lineage>
        <taxon>Eukaryota</taxon>
        <taxon>Viridiplantae</taxon>
        <taxon>Chlorophyta</taxon>
        <taxon>Pyramimonadophyceae</taxon>
        <taxon>Pyramimonadales</taxon>
        <taxon>Pyramimonadaceae</taxon>
        <taxon>Cymbomonas</taxon>
    </lineage>
</organism>
<evidence type="ECO:0000313" key="3">
    <source>
        <dbReference type="EMBL" id="KAK3269506.1"/>
    </source>
</evidence>
<protein>
    <submittedName>
        <fullName evidence="3">Uncharacterized protein</fullName>
    </submittedName>
</protein>
<accession>A0AAE0L2B0</accession>
<feature type="coiled-coil region" evidence="1">
    <location>
        <begin position="165"/>
        <end position="307"/>
    </location>
</feature>
<evidence type="ECO:0000313" key="4">
    <source>
        <dbReference type="Proteomes" id="UP001190700"/>
    </source>
</evidence>
<reference evidence="3 4" key="1">
    <citation type="journal article" date="2015" name="Genome Biol. Evol.">
        <title>Comparative Genomics of a Bacterivorous Green Alga Reveals Evolutionary Causalities and Consequences of Phago-Mixotrophic Mode of Nutrition.</title>
        <authorList>
            <person name="Burns J.A."/>
            <person name="Paasch A."/>
            <person name="Narechania A."/>
            <person name="Kim E."/>
        </authorList>
    </citation>
    <scope>NUCLEOTIDE SEQUENCE [LARGE SCALE GENOMIC DNA]</scope>
    <source>
        <strain evidence="3 4">PLY_AMNH</strain>
    </source>
</reference>
<gene>
    <name evidence="3" type="ORF">CYMTET_22054</name>
</gene>
<dbReference type="Proteomes" id="UP001190700">
    <property type="component" value="Unassembled WGS sequence"/>
</dbReference>
<evidence type="ECO:0000256" key="1">
    <source>
        <dbReference type="SAM" id="Coils"/>
    </source>
</evidence>
<feature type="region of interest" description="Disordered" evidence="2">
    <location>
        <begin position="39"/>
        <end position="79"/>
    </location>
</feature>
<keyword evidence="4" id="KW-1185">Reference proteome</keyword>
<feature type="region of interest" description="Disordered" evidence="2">
    <location>
        <begin position="327"/>
        <end position="350"/>
    </location>
</feature>
<proteinExistence type="predicted"/>
<comment type="caution">
    <text evidence="3">The sequence shown here is derived from an EMBL/GenBank/DDBJ whole genome shotgun (WGS) entry which is preliminary data.</text>
</comment>
<name>A0AAE0L2B0_9CHLO</name>
<evidence type="ECO:0000256" key="2">
    <source>
        <dbReference type="SAM" id="MobiDB-lite"/>
    </source>
</evidence>